<organism evidence="3 4">
    <name type="scientific">Dipteronia dyeriana</name>
    <dbReference type="NCBI Taxonomy" id="168575"/>
    <lineage>
        <taxon>Eukaryota</taxon>
        <taxon>Viridiplantae</taxon>
        <taxon>Streptophyta</taxon>
        <taxon>Embryophyta</taxon>
        <taxon>Tracheophyta</taxon>
        <taxon>Spermatophyta</taxon>
        <taxon>Magnoliopsida</taxon>
        <taxon>eudicotyledons</taxon>
        <taxon>Gunneridae</taxon>
        <taxon>Pentapetalae</taxon>
        <taxon>rosids</taxon>
        <taxon>malvids</taxon>
        <taxon>Sapindales</taxon>
        <taxon>Sapindaceae</taxon>
        <taxon>Hippocastanoideae</taxon>
        <taxon>Acereae</taxon>
        <taxon>Dipteronia</taxon>
    </lineage>
</organism>
<feature type="transmembrane region" description="Helical" evidence="1">
    <location>
        <begin position="151"/>
        <end position="176"/>
    </location>
</feature>
<keyword evidence="1" id="KW-0472">Membrane</keyword>
<dbReference type="PANTHER" id="PTHR24177:SF365">
    <property type="entry name" value="ANKYRIN REPEAT-CONTAINING PROTEIN NPR4-LIKE ISOFORM X1"/>
    <property type="match status" value="1"/>
</dbReference>
<keyword evidence="1" id="KW-1133">Transmembrane helix</keyword>
<dbReference type="Pfam" id="PF13962">
    <property type="entry name" value="PGG"/>
    <property type="match status" value="1"/>
</dbReference>
<evidence type="ECO:0000313" key="4">
    <source>
        <dbReference type="Proteomes" id="UP001280121"/>
    </source>
</evidence>
<comment type="caution">
    <text evidence="3">The sequence shown here is derived from an EMBL/GenBank/DDBJ whole genome shotgun (WGS) entry which is preliminary data.</text>
</comment>
<protein>
    <recommendedName>
        <fullName evidence="2">PGG domain-containing protein</fullName>
    </recommendedName>
</protein>
<dbReference type="InterPro" id="IPR026961">
    <property type="entry name" value="PGG_dom"/>
</dbReference>
<name>A0AAD9WRQ1_9ROSI</name>
<feature type="transmembrane region" description="Helical" evidence="1">
    <location>
        <begin position="119"/>
        <end position="145"/>
    </location>
</feature>
<keyword evidence="1" id="KW-0812">Transmembrane</keyword>
<reference evidence="3" key="1">
    <citation type="journal article" date="2023" name="Plant J.">
        <title>Genome sequences and population genomics provide insights into the demographic history, inbreeding, and mutation load of two 'living fossil' tree species of Dipteronia.</title>
        <authorList>
            <person name="Feng Y."/>
            <person name="Comes H.P."/>
            <person name="Chen J."/>
            <person name="Zhu S."/>
            <person name="Lu R."/>
            <person name="Zhang X."/>
            <person name="Li P."/>
            <person name="Qiu J."/>
            <person name="Olsen K.M."/>
            <person name="Qiu Y."/>
        </authorList>
    </citation>
    <scope>NUCLEOTIDE SEQUENCE</scope>
    <source>
        <strain evidence="3">KIB01</strain>
    </source>
</reference>
<dbReference type="Proteomes" id="UP001280121">
    <property type="component" value="Unassembled WGS sequence"/>
</dbReference>
<gene>
    <name evidence="3" type="ORF">Ddye_027725</name>
</gene>
<evidence type="ECO:0000313" key="3">
    <source>
        <dbReference type="EMBL" id="KAK2639930.1"/>
    </source>
</evidence>
<dbReference type="EMBL" id="JANJYI010000008">
    <property type="protein sequence ID" value="KAK2639930.1"/>
    <property type="molecule type" value="Genomic_DNA"/>
</dbReference>
<accession>A0AAD9WRQ1</accession>
<feature type="transmembrane region" description="Helical" evidence="1">
    <location>
        <begin position="91"/>
        <end position="107"/>
    </location>
</feature>
<dbReference type="GO" id="GO:0016020">
    <property type="term" value="C:membrane"/>
    <property type="evidence" value="ECO:0007669"/>
    <property type="project" value="TreeGrafter"/>
</dbReference>
<keyword evidence="4" id="KW-1185">Reference proteome</keyword>
<evidence type="ECO:0000259" key="2">
    <source>
        <dbReference type="Pfam" id="PF13962"/>
    </source>
</evidence>
<sequence>MKSKASLIYFLPKAHPSEKEKKDDNGHAPRELFTEQHKDLVDKAEKWMKDTSTSCMVVTTLVATVAFAAAFTVPGGNNSYGFPIFLGNKPFMVFMISDALAVFSRYAEEDFLIKLPSKLLIGLASLFFAITTMLIAFVAALWIVFHDRFKWVPVSITILAAIPVTAFLSLQLPLFFQIYKSTFHRRLSSTKTLVIQSLIISFEFEEELDRKLAKREIDTAKRADLKKQELAMALAIVHLAEDSLEKPMVGTVVLACAPTAVPYM</sequence>
<dbReference type="AlphaFoldDB" id="A0AAD9WRQ1"/>
<proteinExistence type="predicted"/>
<feature type="transmembrane region" description="Helical" evidence="1">
    <location>
        <begin position="53"/>
        <end position="71"/>
    </location>
</feature>
<feature type="domain" description="PGG" evidence="2">
    <location>
        <begin position="45"/>
        <end position="144"/>
    </location>
</feature>
<dbReference type="PANTHER" id="PTHR24177">
    <property type="entry name" value="CASKIN"/>
    <property type="match status" value="1"/>
</dbReference>
<evidence type="ECO:0000256" key="1">
    <source>
        <dbReference type="SAM" id="Phobius"/>
    </source>
</evidence>